<evidence type="ECO:0000313" key="7">
    <source>
        <dbReference type="EMBL" id="SVA89747.1"/>
    </source>
</evidence>
<gene>
    <name evidence="7" type="ORF">METZ01_LOCUS142601</name>
</gene>
<reference evidence="7" key="1">
    <citation type="submission" date="2018-05" db="EMBL/GenBank/DDBJ databases">
        <authorList>
            <person name="Lanie J.A."/>
            <person name="Ng W.-L."/>
            <person name="Kazmierczak K.M."/>
            <person name="Andrzejewski T.M."/>
            <person name="Davidsen T.M."/>
            <person name="Wayne K.J."/>
            <person name="Tettelin H."/>
            <person name="Glass J.I."/>
            <person name="Rusch D."/>
            <person name="Podicherti R."/>
            <person name="Tsui H.-C.T."/>
            <person name="Winkler M.E."/>
        </authorList>
    </citation>
    <scope>NUCLEOTIDE SEQUENCE</scope>
</reference>
<dbReference type="PANTHER" id="PTHR11070:SF2">
    <property type="entry name" value="ATP-DEPENDENT DNA HELICASE SRS2"/>
    <property type="match status" value="1"/>
</dbReference>
<dbReference type="Pfam" id="PF00580">
    <property type="entry name" value="UvrD-helicase"/>
    <property type="match status" value="1"/>
</dbReference>
<evidence type="ECO:0000259" key="6">
    <source>
        <dbReference type="PROSITE" id="PS51198"/>
    </source>
</evidence>
<evidence type="ECO:0000256" key="5">
    <source>
        <dbReference type="ARBA" id="ARBA00023125"/>
    </source>
</evidence>
<evidence type="ECO:0000256" key="4">
    <source>
        <dbReference type="ARBA" id="ARBA00022840"/>
    </source>
</evidence>
<dbReference type="PANTHER" id="PTHR11070">
    <property type="entry name" value="UVRD / RECB / PCRA DNA HELICASE FAMILY MEMBER"/>
    <property type="match status" value="1"/>
</dbReference>
<feature type="domain" description="UvrD-like helicase ATP-binding" evidence="6">
    <location>
        <begin position="7"/>
        <end position="253"/>
    </location>
</feature>
<dbReference type="InterPro" id="IPR000212">
    <property type="entry name" value="DNA_helicase_UvrD/REP"/>
</dbReference>
<accession>A0A381ZLZ4</accession>
<dbReference type="GO" id="GO:0000725">
    <property type="term" value="P:recombinational repair"/>
    <property type="evidence" value="ECO:0007669"/>
    <property type="project" value="TreeGrafter"/>
</dbReference>
<keyword evidence="2" id="KW-0378">Hydrolase</keyword>
<keyword evidence="5" id="KW-0238">DNA-binding</keyword>
<evidence type="ECO:0000256" key="3">
    <source>
        <dbReference type="ARBA" id="ARBA00022806"/>
    </source>
</evidence>
<evidence type="ECO:0000256" key="1">
    <source>
        <dbReference type="ARBA" id="ARBA00022741"/>
    </source>
</evidence>
<dbReference type="GO" id="GO:0033202">
    <property type="term" value="C:DNA helicase complex"/>
    <property type="evidence" value="ECO:0007669"/>
    <property type="project" value="TreeGrafter"/>
</dbReference>
<dbReference type="InterPro" id="IPR014016">
    <property type="entry name" value="UvrD-like_ATP-bd"/>
</dbReference>
<dbReference type="SUPFAM" id="SSF52540">
    <property type="entry name" value="P-loop containing nucleoside triphosphate hydrolases"/>
    <property type="match status" value="1"/>
</dbReference>
<dbReference type="CDD" id="cd17932">
    <property type="entry name" value="DEXQc_UvrD"/>
    <property type="match status" value="1"/>
</dbReference>
<name>A0A381ZLZ4_9ZZZZ</name>
<keyword evidence="3" id="KW-0347">Helicase</keyword>
<dbReference type="EMBL" id="UINC01021680">
    <property type="protein sequence ID" value="SVA89747.1"/>
    <property type="molecule type" value="Genomic_DNA"/>
</dbReference>
<dbReference type="PROSITE" id="PS51198">
    <property type="entry name" value="UVRD_HELICASE_ATP_BIND"/>
    <property type="match status" value="1"/>
</dbReference>
<sequence length="253" mass="28386">MSNSIVQQLNPSQRRAVQTVDGPVLIIAGPGSGKTMVITHRIAYLVGTIQISPFQILAVTFTNKAANEMRDRLVNLIRGKAHNVTVKTFHAFCSSVLRQHGKHIGLGSDYTIFDSEDQRDALKMAMEEVEVDPKRYPIRGIQSAISRAKSTMLDVHIFKTKGQSFYDEIVGRVYGSYERILSANNGVDFDDLLLKTFIVFKSQPSVLEQYQKRFFHVMVDEFQDTNIVQYQLAKILSGSSRNLCVVGDPDQAI</sequence>
<dbReference type="InterPro" id="IPR013986">
    <property type="entry name" value="DExx_box_DNA_helicase_dom_sf"/>
</dbReference>
<feature type="non-terminal residue" evidence="7">
    <location>
        <position position="253"/>
    </location>
</feature>
<protein>
    <recommendedName>
        <fullName evidence="6">UvrD-like helicase ATP-binding domain-containing protein</fullName>
    </recommendedName>
</protein>
<dbReference type="GO" id="GO:0016787">
    <property type="term" value="F:hydrolase activity"/>
    <property type="evidence" value="ECO:0007669"/>
    <property type="project" value="UniProtKB-KW"/>
</dbReference>
<proteinExistence type="predicted"/>
<dbReference type="InterPro" id="IPR027417">
    <property type="entry name" value="P-loop_NTPase"/>
</dbReference>
<dbReference type="GO" id="GO:0043138">
    <property type="term" value="F:3'-5' DNA helicase activity"/>
    <property type="evidence" value="ECO:0007669"/>
    <property type="project" value="TreeGrafter"/>
</dbReference>
<keyword evidence="4" id="KW-0067">ATP-binding</keyword>
<dbReference type="Gene3D" id="1.10.10.160">
    <property type="match status" value="1"/>
</dbReference>
<dbReference type="AlphaFoldDB" id="A0A381ZLZ4"/>
<dbReference type="GO" id="GO:0003677">
    <property type="term" value="F:DNA binding"/>
    <property type="evidence" value="ECO:0007669"/>
    <property type="project" value="UniProtKB-KW"/>
</dbReference>
<dbReference type="GO" id="GO:0005829">
    <property type="term" value="C:cytosol"/>
    <property type="evidence" value="ECO:0007669"/>
    <property type="project" value="TreeGrafter"/>
</dbReference>
<keyword evidence="1" id="KW-0547">Nucleotide-binding</keyword>
<organism evidence="7">
    <name type="scientific">marine metagenome</name>
    <dbReference type="NCBI Taxonomy" id="408172"/>
    <lineage>
        <taxon>unclassified sequences</taxon>
        <taxon>metagenomes</taxon>
        <taxon>ecological metagenomes</taxon>
    </lineage>
</organism>
<dbReference type="Gene3D" id="3.40.50.300">
    <property type="entry name" value="P-loop containing nucleotide triphosphate hydrolases"/>
    <property type="match status" value="1"/>
</dbReference>
<evidence type="ECO:0000256" key="2">
    <source>
        <dbReference type="ARBA" id="ARBA00022801"/>
    </source>
</evidence>
<dbReference type="GO" id="GO:0005524">
    <property type="term" value="F:ATP binding"/>
    <property type="evidence" value="ECO:0007669"/>
    <property type="project" value="UniProtKB-KW"/>
</dbReference>